<protein>
    <submittedName>
        <fullName evidence="2">Uncharacterized protein</fullName>
    </submittedName>
</protein>
<feature type="region of interest" description="Disordered" evidence="1">
    <location>
        <begin position="1"/>
        <end position="22"/>
    </location>
</feature>
<organism evidence="2">
    <name type="scientific">uncultured marine phage</name>
    <dbReference type="NCBI Taxonomy" id="707152"/>
    <lineage>
        <taxon>Viruses</taxon>
        <taxon>environmental samples</taxon>
    </lineage>
</organism>
<name>A0A8D9CD64_9VIRU</name>
<feature type="compositionally biased region" description="Basic residues" evidence="1">
    <location>
        <begin position="1"/>
        <end position="21"/>
    </location>
</feature>
<reference evidence="2" key="1">
    <citation type="submission" date="2021-06" db="EMBL/GenBank/DDBJ databases">
        <authorList>
            <person name="Gannon L."/>
            <person name="Redgwell R T."/>
            <person name="Michniewski S."/>
            <person name="Harrison D C."/>
            <person name="Millard A."/>
        </authorList>
    </citation>
    <scope>NUCLEOTIDE SEQUENCE</scope>
</reference>
<evidence type="ECO:0000256" key="1">
    <source>
        <dbReference type="SAM" id="MobiDB-lite"/>
    </source>
</evidence>
<proteinExistence type="predicted"/>
<dbReference type="EMBL" id="OU342829">
    <property type="protein sequence ID" value="CAG7581800.1"/>
    <property type="molecule type" value="Genomic_DNA"/>
</dbReference>
<sequence length="72" mass="8423">MGQNPRKNRARKKSINRRSARKLGNQIAMFDWTNPKEGEVKEDGTIDKDKMKLRYNRMVELFNNQKRAGGLS</sequence>
<evidence type="ECO:0000313" key="2">
    <source>
        <dbReference type="EMBL" id="CAG7581800.1"/>
    </source>
</evidence>
<gene>
    <name evidence="2" type="ORF">SLAVMIC_01039</name>
</gene>
<accession>A0A8D9CD64</accession>